<proteinExistence type="predicted"/>
<dbReference type="RefSeq" id="WP_407921533.1">
    <property type="nucleotide sequence ID" value="NZ_VCKW01000219.1"/>
</dbReference>
<keyword evidence="4" id="KW-1185">Reference proteome</keyword>
<keyword evidence="2" id="KW-1133">Transmembrane helix</keyword>
<feature type="region of interest" description="Disordered" evidence="1">
    <location>
        <begin position="253"/>
        <end position="306"/>
    </location>
</feature>
<dbReference type="PANTHER" id="PTHR34700:SF4">
    <property type="entry name" value="PHAGE-LIKE ELEMENT PBSX PROTEIN XKDP"/>
    <property type="match status" value="1"/>
</dbReference>
<evidence type="ECO:0000256" key="2">
    <source>
        <dbReference type="SAM" id="Phobius"/>
    </source>
</evidence>
<keyword evidence="2" id="KW-0472">Membrane</keyword>
<dbReference type="Gene3D" id="3.10.350.10">
    <property type="entry name" value="LysM domain"/>
    <property type="match status" value="1"/>
</dbReference>
<evidence type="ECO:0000256" key="1">
    <source>
        <dbReference type="SAM" id="MobiDB-lite"/>
    </source>
</evidence>
<sequence length="306" mass="32682">MLAGICALAALTVLMAGVPFALLTLFGSPLPDDMPGASDLTDRVGPGALIGILVALVWLAWVQLAVCVVVEVYAGVRGVGVPARVPLAGGTQSLVHRLVVAALLLFSATSVIVPAFSHGGLSQRPPAQTQAQEYAPAAAPASAVPQRTVVTDPAETSVTDSLIDESATTKIYRVQPPEGRHHESLWEIAEKCLGEGRRYKEIFALNKNHIQPDGTRLTIASLIRPGWVLEMPADAKGAKVIPAKDLKDYYRYGHAVPDKPDKPEKPERPVQREKPAQPETPEKPEKPEKPAQPEQPRESAPATPTP</sequence>
<name>A0A5C4J568_9ACTN</name>
<evidence type="ECO:0000313" key="3">
    <source>
        <dbReference type="EMBL" id="TMQ91320.1"/>
    </source>
</evidence>
<accession>A0A5C4J568</accession>
<dbReference type="Proteomes" id="UP000309174">
    <property type="component" value="Unassembled WGS sequence"/>
</dbReference>
<protein>
    <recommendedName>
        <fullName evidence="5">LysM domain-containing protein</fullName>
    </recommendedName>
</protein>
<keyword evidence="2" id="KW-0812">Transmembrane</keyword>
<feature type="transmembrane region" description="Helical" evidence="2">
    <location>
        <begin position="47"/>
        <end position="73"/>
    </location>
</feature>
<reference evidence="3 4" key="1">
    <citation type="submission" date="2019-05" db="EMBL/GenBank/DDBJ databases">
        <title>Draft genome sequence of Actinomadura sp. 14C53.</title>
        <authorList>
            <person name="Saricaoglu S."/>
            <person name="Isik K."/>
        </authorList>
    </citation>
    <scope>NUCLEOTIDE SEQUENCE [LARGE SCALE GENOMIC DNA]</scope>
    <source>
        <strain evidence="3 4">14C53</strain>
    </source>
</reference>
<evidence type="ECO:0000313" key="4">
    <source>
        <dbReference type="Proteomes" id="UP000309174"/>
    </source>
</evidence>
<dbReference type="PANTHER" id="PTHR34700">
    <property type="entry name" value="POTASSIUM BINDING PROTEIN KBP"/>
    <property type="match status" value="1"/>
</dbReference>
<dbReference type="InterPro" id="IPR052196">
    <property type="entry name" value="Bact_Kbp"/>
</dbReference>
<comment type="caution">
    <text evidence="3">The sequence shown here is derived from an EMBL/GenBank/DDBJ whole genome shotgun (WGS) entry which is preliminary data.</text>
</comment>
<dbReference type="AlphaFoldDB" id="A0A5C4J568"/>
<feature type="compositionally biased region" description="Basic and acidic residues" evidence="1">
    <location>
        <begin position="253"/>
        <end position="297"/>
    </location>
</feature>
<dbReference type="CDD" id="cd00118">
    <property type="entry name" value="LysM"/>
    <property type="match status" value="1"/>
</dbReference>
<feature type="transmembrane region" description="Helical" evidence="2">
    <location>
        <begin position="94"/>
        <end position="116"/>
    </location>
</feature>
<dbReference type="InterPro" id="IPR018392">
    <property type="entry name" value="LysM"/>
</dbReference>
<organism evidence="3 4">
    <name type="scientific">Actinomadura soli</name>
    <dbReference type="NCBI Taxonomy" id="2508997"/>
    <lineage>
        <taxon>Bacteria</taxon>
        <taxon>Bacillati</taxon>
        <taxon>Actinomycetota</taxon>
        <taxon>Actinomycetes</taxon>
        <taxon>Streptosporangiales</taxon>
        <taxon>Thermomonosporaceae</taxon>
        <taxon>Actinomadura</taxon>
    </lineage>
</organism>
<dbReference type="InterPro" id="IPR036779">
    <property type="entry name" value="LysM_dom_sf"/>
</dbReference>
<dbReference type="EMBL" id="VCKW01000219">
    <property type="protein sequence ID" value="TMQ91320.1"/>
    <property type="molecule type" value="Genomic_DNA"/>
</dbReference>
<feature type="non-terminal residue" evidence="3">
    <location>
        <position position="306"/>
    </location>
</feature>
<evidence type="ECO:0008006" key="5">
    <source>
        <dbReference type="Google" id="ProtNLM"/>
    </source>
</evidence>
<gene>
    <name evidence="3" type="ORF">ETD83_31520</name>
</gene>